<dbReference type="InterPro" id="IPR016024">
    <property type="entry name" value="ARM-type_fold"/>
</dbReference>
<evidence type="ECO:0000313" key="2">
    <source>
        <dbReference type="EMBL" id="EFC49593.1"/>
    </source>
</evidence>
<dbReference type="GeneID" id="8852316"/>
<organism evidence="3">
    <name type="scientific">Naegleria gruberi</name>
    <name type="common">Amoeba</name>
    <dbReference type="NCBI Taxonomy" id="5762"/>
    <lineage>
        <taxon>Eukaryota</taxon>
        <taxon>Discoba</taxon>
        <taxon>Heterolobosea</taxon>
        <taxon>Tetramitia</taxon>
        <taxon>Eutetramitia</taxon>
        <taxon>Vahlkampfiidae</taxon>
        <taxon>Naegleria</taxon>
    </lineage>
</organism>
<dbReference type="EMBL" id="GG738847">
    <property type="protein sequence ID" value="EFC49593.1"/>
    <property type="molecule type" value="Genomic_DNA"/>
</dbReference>
<sequence length="1160" mass="134225">MYTEDNMASNILLDRFYKLILPNIPQDECDTLTTYTCRLIRAYRANNEPSSTHIEYESETSTIPFWKNPLSERFISPCMFVTCFVCLTLKLCFGLDRSLDSNSTAVHPKWAQYFVNINKNFSRQNRGGILINDKPLRIQCSEDTMSLSNFLQMTIQEKTFHHTLLRSSLHKQLFKANNLQAGIKANTLFLAEMNIQGLQPLLKEMEELYGEESNQGSYNLPLPSVNYMKNKSQEYRLLFDIGEGVKNNKYFDWNYLLQSICWFMGIDPHSKGYKDEVLLTKEDSDESFPFKTLLNHFVTIIEAILLGVGGNNLSNNKTHPYGLSIYSLRKLATIRKPILDDESLYQLERSTGIFNNEYNRDLWDLFLPIHQVLFPDIDYRKSFSDHSQIITVEVEDESPQEFLVTEDDDTGSTNNNQRTIINSHFLQICENIIEKPEHPQSFSSTLQTTTLFSESYHVFESVFTKDVIQKINEKGEDSLLFDIMSGSVNFGKELSSSPKFEHLLVQVLAEVDRAIIEFKEHGWRERKGAKSSHTNVDSPSGDSEFYWENFVNQTSHISDSSERRKELALQLGDQKNERTIRLAACEELHKMFAGDIVSNEYWNIVLENVKNGLEDEDEEIRLLCVEMHKNFFKVSPPETTAEIHLNLLDYLLLECKNTNKETIEHIEANVTLLECFKVLIQFNYELPKNWLCFFGDTSKILLEKTFALFSYVTAYHYQCYLDTEAEWFSAWMKEYKIRKKVIKNIMKSDFLNRIYEGLNSTSKDQKIMKYFILTHSSAVCAQLLQHRECKAILDHSTAINKLCESLLKAIREQEGTVIDSGHYRRLLAVTQQALTNVHEYGLRLLQSVINNLNSAADMYNNDTYWSRLIQISSTDESEIVDEPTFLRDSIIRFCVTVGGKQERGEESKFKIERISVSNSQGSCSSLGEALSSSSVVGLRSFIGESCLVSISVNSKELQEFGKINLGRFGRKFSSSYFKSIYGKDVEPLEHIPLSWSKILSILLFGEVQQASSFISNNPFLDLISNNQEVILEIASQVEKVLYKEYPTHFNSYILCGLSITNVVTRWLRQLFFNFLDLRCIFQMLAIVKEFGLESLVFFCVLFLKEQSSFEFCQEYKLEAWTHCVYDPIDVDSEWLVSKFEKEFKILREKYTVRLSFEKSN</sequence>
<gene>
    <name evidence="2" type="ORF">NAEGRDRAFT_56754</name>
</gene>
<dbReference type="SUPFAM" id="SSF48371">
    <property type="entry name" value="ARM repeat"/>
    <property type="match status" value="1"/>
</dbReference>
<evidence type="ECO:0000313" key="3">
    <source>
        <dbReference type="Proteomes" id="UP000006671"/>
    </source>
</evidence>
<dbReference type="STRING" id="5762.D2V0X7"/>
<protein>
    <recommendedName>
        <fullName evidence="1">BROMI C-terminal Rab TBC-like domain-containing protein</fullName>
    </recommendedName>
</protein>
<dbReference type="OrthoDB" id="1668230at2759"/>
<dbReference type="Pfam" id="PF23440">
    <property type="entry name" value="BROMI_C"/>
    <property type="match status" value="1"/>
</dbReference>
<dbReference type="VEuPathDB" id="AmoebaDB:NAEGRDRAFT_56754"/>
<keyword evidence="3" id="KW-1185">Reference proteome</keyword>
<dbReference type="RefSeq" id="XP_002682337.1">
    <property type="nucleotide sequence ID" value="XM_002682291.1"/>
</dbReference>
<dbReference type="InterPro" id="IPR055392">
    <property type="entry name" value="BROMI_C"/>
</dbReference>
<evidence type="ECO:0000259" key="1">
    <source>
        <dbReference type="Pfam" id="PF23440"/>
    </source>
</evidence>
<proteinExistence type="predicted"/>
<dbReference type="InParanoid" id="D2V0X7"/>
<accession>D2V0X7</accession>
<feature type="domain" description="BROMI C-terminal Rab TBC-like" evidence="1">
    <location>
        <begin position="1029"/>
        <end position="1105"/>
    </location>
</feature>
<dbReference type="Proteomes" id="UP000006671">
    <property type="component" value="Unassembled WGS sequence"/>
</dbReference>
<dbReference type="AlphaFoldDB" id="D2V0X7"/>
<dbReference type="KEGG" id="ngr:NAEGRDRAFT_56754"/>
<reference evidence="2 3" key="1">
    <citation type="journal article" date="2010" name="Cell">
        <title>The genome of Naegleria gruberi illuminates early eukaryotic versatility.</title>
        <authorList>
            <person name="Fritz-Laylin L.K."/>
            <person name="Prochnik S.E."/>
            <person name="Ginger M.L."/>
            <person name="Dacks J.B."/>
            <person name="Carpenter M.L."/>
            <person name="Field M.C."/>
            <person name="Kuo A."/>
            <person name="Paredez A."/>
            <person name="Chapman J."/>
            <person name="Pham J."/>
            <person name="Shu S."/>
            <person name="Neupane R."/>
            <person name="Cipriano M."/>
            <person name="Mancuso J."/>
            <person name="Tu H."/>
            <person name="Salamov A."/>
            <person name="Lindquist E."/>
            <person name="Shapiro H."/>
            <person name="Lucas S."/>
            <person name="Grigoriev I.V."/>
            <person name="Cande W.Z."/>
            <person name="Fulton C."/>
            <person name="Rokhsar D.S."/>
            <person name="Dawson S.C."/>
        </authorList>
    </citation>
    <scope>NUCLEOTIDE SEQUENCE [LARGE SCALE GENOMIC DNA]</scope>
    <source>
        <strain evidence="2 3">NEG-M</strain>
    </source>
</reference>
<name>D2V0X7_NAEGR</name>